<dbReference type="GO" id="GO:0016787">
    <property type="term" value="F:hydrolase activity"/>
    <property type="evidence" value="ECO:0007669"/>
    <property type="project" value="UniProtKB-KW"/>
</dbReference>
<name>A0ABT1XLX9_9BURK</name>
<dbReference type="EC" id="3.6.1.63" evidence="2"/>
<comment type="caution">
    <text evidence="2">The sequence shown here is derived from an EMBL/GenBank/DDBJ whole genome shotgun (WGS) entry which is preliminary data.</text>
</comment>
<dbReference type="NCBIfam" id="NF011989">
    <property type="entry name" value="PRK15446.2-5"/>
    <property type="match status" value="1"/>
</dbReference>
<dbReference type="InterPro" id="IPR051781">
    <property type="entry name" value="Metallo-dep_Hydrolase"/>
</dbReference>
<evidence type="ECO:0000259" key="1">
    <source>
        <dbReference type="Pfam" id="PF07969"/>
    </source>
</evidence>
<dbReference type="InterPro" id="IPR013108">
    <property type="entry name" value="Amidohydro_3"/>
</dbReference>
<organism evidence="2 3">
    <name type="scientific">Limnobacter parvus</name>
    <dbReference type="NCBI Taxonomy" id="2939690"/>
    <lineage>
        <taxon>Bacteria</taxon>
        <taxon>Pseudomonadati</taxon>
        <taxon>Pseudomonadota</taxon>
        <taxon>Betaproteobacteria</taxon>
        <taxon>Burkholderiales</taxon>
        <taxon>Burkholderiaceae</taxon>
        <taxon>Limnobacter</taxon>
    </lineage>
</organism>
<dbReference type="RefSeq" id="WP_257512495.1">
    <property type="nucleotide sequence ID" value="NZ_JANKHG010000018.1"/>
</dbReference>
<dbReference type="NCBIfam" id="NF011990">
    <property type="entry name" value="PRK15446.2-6"/>
    <property type="match status" value="1"/>
</dbReference>
<reference evidence="2" key="1">
    <citation type="submission" date="2022-07" db="EMBL/GenBank/DDBJ databases">
        <authorList>
            <person name="Xamxidin M."/>
        </authorList>
    </citation>
    <scope>NUCLEOTIDE SEQUENCE</scope>
    <source>
        <strain evidence="2">YS8-69</strain>
    </source>
</reference>
<dbReference type="NCBIfam" id="NF011984">
    <property type="entry name" value="PRK15446.1-5"/>
    <property type="match status" value="1"/>
</dbReference>
<dbReference type="EMBL" id="JANKHG010000018">
    <property type="protein sequence ID" value="MCR2747272.1"/>
    <property type="molecule type" value="Genomic_DNA"/>
</dbReference>
<feature type="domain" description="Amidohydrolase 3" evidence="1">
    <location>
        <begin position="211"/>
        <end position="377"/>
    </location>
</feature>
<protein>
    <submittedName>
        <fullName evidence="2">Alpha-D-ribose 1-methylphosphonate 5-triphosphate diphosphatase</fullName>
        <ecNumber evidence="2">3.6.1.63</ecNumber>
    </submittedName>
</protein>
<dbReference type="NCBIfam" id="NF011987">
    <property type="entry name" value="PRK15446.2-3"/>
    <property type="match status" value="1"/>
</dbReference>
<keyword evidence="2" id="KW-0378">Hydrolase</keyword>
<keyword evidence="3" id="KW-1185">Reference proteome</keyword>
<accession>A0ABT1XLX9</accession>
<dbReference type="Gene3D" id="3.20.20.140">
    <property type="entry name" value="Metal-dependent hydrolases"/>
    <property type="match status" value="2"/>
</dbReference>
<dbReference type="Pfam" id="PF07969">
    <property type="entry name" value="Amidohydro_3"/>
    <property type="match status" value="1"/>
</dbReference>
<evidence type="ECO:0000313" key="2">
    <source>
        <dbReference type="EMBL" id="MCR2747272.1"/>
    </source>
</evidence>
<dbReference type="SUPFAM" id="SSF51556">
    <property type="entry name" value="Metallo-dependent hydrolases"/>
    <property type="match status" value="1"/>
</dbReference>
<gene>
    <name evidence="2" type="ORF">NSP04_11485</name>
</gene>
<dbReference type="PANTHER" id="PTHR43135">
    <property type="entry name" value="ALPHA-D-RIBOSE 1-METHYLPHOSPHONATE 5-TRIPHOSPHATE DIPHOSPHATASE"/>
    <property type="match status" value="1"/>
</dbReference>
<dbReference type="SUPFAM" id="SSF51338">
    <property type="entry name" value="Composite domain of metallo-dependent hydrolases"/>
    <property type="match status" value="1"/>
</dbReference>
<dbReference type="PANTHER" id="PTHR43135:SF3">
    <property type="entry name" value="ALPHA-D-RIBOSE 1-METHYLPHOSPHONATE 5-TRIPHOSPHATE DIPHOSPHATASE"/>
    <property type="match status" value="1"/>
</dbReference>
<dbReference type="InterPro" id="IPR011059">
    <property type="entry name" value="Metal-dep_hydrolase_composite"/>
</dbReference>
<dbReference type="InterPro" id="IPR032466">
    <property type="entry name" value="Metal_Hydrolase"/>
</dbReference>
<dbReference type="Proteomes" id="UP001165267">
    <property type="component" value="Unassembled WGS sequence"/>
</dbReference>
<sequence length="399" mass="42230">MTKQLLTNARVVLPHGVFNNTAVLIENGVITSIDPVNTTGATVIDLKGALLMPGLVDLHCDALEKEVEPRPGVHFPVNFACAQADKRNAAAGVTTIYHSLSFANHELGVRNNTFAAELARAVHAWQQYALVDNRVHARYEVTDETAVNVLTDLLVHGDAHLISFMDHTPGQGQFKSVEAYRNYLGKTYKKSDEEFDAILAQKMQAAQGATARMEALAAVAKAHGVSIASHDDDSPEKVDIVHSLGAVISEFPINLETAQAAKAKGLATLFGAPNILRGKSQSGSMRALDAVINGVADCLCGDYSPAALLPAALALPALGGISISDAVALVTLNPARAAGLNDRGQIAVGKRADLIAVAHPDNLPQVERVWVAGKPVFSAQFANLNHSTAAQHHSEHSLV</sequence>
<evidence type="ECO:0000313" key="3">
    <source>
        <dbReference type="Proteomes" id="UP001165267"/>
    </source>
</evidence>
<dbReference type="PIRSF" id="PIRSF038971">
    <property type="entry name" value="PhnM"/>
    <property type="match status" value="1"/>
</dbReference>
<dbReference type="NCBIfam" id="TIGR02318">
    <property type="entry name" value="phosphono_phnM"/>
    <property type="match status" value="1"/>
</dbReference>
<dbReference type="InterPro" id="IPR012696">
    <property type="entry name" value="PhnM"/>
</dbReference>
<dbReference type="CDD" id="cd01306">
    <property type="entry name" value="PhnM"/>
    <property type="match status" value="1"/>
</dbReference>
<proteinExistence type="predicted"/>